<evidence type="ECO:0000256" key="1">
    <source>
        <dbReference type="PROSITE-ProRule" id="PRU00221"/>
    </source>
</evidence>
<dbReference type="PROSITE" id="PS50294">
    <property type="entry name" value="WD_REPEATS_REGION"/>
    <property type="match status" value="1"/>
</dbReference>
<dbReference type="EMBL" id="JAODUP010000261">
    <property type="protein sequence ID" value="KAK2154669.1"/>
    <property type="molecule type" value="Genomic_DNA"/>
</dbReference>
<feature type="region of interest" description="Disordered" evidence="2">
    <location>
        <begin position="1"/>
        <end position="30"/>
    </location>
</feature>
<name>A0AAD9JK31_9ANNE</name>
<feature type="compositionally biased region" description="Basic residues" evidence="2">
    <location>
        <begin position="172"/>
        <end position="183"/>
    </location>
</feature>
<feature type="region of interest" description="Disordered" evidence="2">
    <location>
        <begin position="172"/>
        <end position="191"/>
    </location>
</feature>
<dbReference type="GO" id="GO:0071013">
    <property type="term" value="C:catalytic step 2 spliceosome"/>
    <property type="evidence" value="ECO:0007669"/>
    <property type="project" value="InterPro"/>
</dbReference>
<feature type="compositionally biased region" description="Low complexity" evidence="2">
    <location>
        <begin position="1"/>
        <end position="18"/>
    </location>
</feature>
<feature type="repeat" description="WD" evidence="1">
    <location>
        <begin position="444"/>
        <end position="477"/>
    </location>
</feature>
<dbReference type="InterPro" id="IPR032847">
    <property type="entry name" value="PRPF17"/>
</dbReference>
<dbReference type="GO" id="GO:0000398">
    <property type="term" value="P:mRNA splicing, via spliceosome"/>
    <property type="evidence" value="ECO:0007669"/>
    <property type="project" value="InterPro"/>
</dbReference>
<dbReference type="SUPFAM" id="SSF50978">
    <property type="entry name" value="WD40 repeat-like"/>
    <property type="match status" value="1"/>
</dbReference>
<dbReference type="InterPro" id="IPR036322">
    <property type="entry name" value="WD40_repeat_dom_sf"/>
</dbReference>
<dbReference type="AlphaFoldDB" id="A0AAD9JK31"/>
<dbReference type="Pfam" id="PF00400">
    <property type="entry name" value="WD40"/>
    <property type="match status" value="3"/>
</dbReference>
<keyword evidence="1" id="KW-0853">WD repeat</keyword>
<dbReference type="PANTHER" id="PTHR43979">
    <property type="entry name" value="PRE-MRNA-PROCESSING FACTOR 17"/>
    <property type="match status" value="1"/>
</dbReference>
<sequence>MATMESLLEYGSSNSSDSNESDVENQVVSEENMLHLQSINKDKESLLLSKDMSVVAAPEVSTKEDVGGDKYVDPLIKEIKYNPKYETLFAPVAGPENPFKTPQQKAVKNMLTGYAEPSNFNEFQFENQRRTFTSYGYAIDPSVSDHEVIQEKIVGDTTTAEETKCITVFEKGKKRPGDKRKREKNFDPEDVDGYLGPWGKYVDQKSVMKPSEEEQKELDEIIAKRKKRGKQVEDKPVEEKSTLHIKDPLDYQGRSFLHIPQDVGVNLKSEEPPDRCFLPKKHIHTWTGHSKGIAAIRWFPVSAHLLLSCSMDSKIKEQLIQSHLLIRIGGFVSTSDDKSLRVWEWDIPVDFKYIADPTMHSMPAVTLSRNGKWLACQSMDNQIVIFNVLNRMKYMRKKIFKGHMVAGYACTVDFAPDMSYLISGDADGKLYIWDWKTTKLFNKFKAHDDVCIACLWHPHETSKVVTAGWDGLIKYWD</sequence>
<accession>A0AAD9JK31</accession>
<dbReference type="Gene3D" id="2.130.10.10">
    <property type="entry name" value="YVTN repeat-like/Quinoprotein amine dehydrogenase"/>
    <property type="match status" value="2"/>
</dbReference>
<feature type="repeat" description="WD" evidence="1">
    <location>
        <begin position="411"/>
        <end position="443"/>
    </location>
</feature>
<dbReference type="InterPro" id="IPR001680">
    <property type="entry name" value="WD40_rpt"/>
</dbReference>
<organism evidence="3 4">
    <name type="scientific">Paralvinella palmiformis</name>
    <dbReference type="NCBI Taxonomy" id="53620"/>
    <lineage>
        <taxon>Eukaryota</taxon>
        <taxon>Metazoa</taxon>
        <taxon>Spiralia</taxon>
        <taxon>Lophotrochozoa</taxon>
        <taxon>Annelida</taxon>
        <taxon>Polychaeta</taxon>
        <taxon>Sedentaria</taxon>
        <taxon>Canalipalpata</taxon>
        <taxon>Terebellida</taxon>
        <taxon>Terebelliformia</taxon>
        <taxon>Alvinellidae</taxon>
        <taxon>Paralvinella</taxon>
    </lineage>
</organism>
<evidence type="ECO:0000256" key="2">
    <source>
        <dbReference type="SAM" id="MobiDB-lite"/>
    </source>
</evidence>
<keyword evidence="4" id="KW-1185">Reference proteome</keyword>
<dbReference type="PANTHER" id="PTHR43979:SF1">
    <property type="entry name" value="PRE-MRNA-PROCESSING FACTOR 17"/>
    <property type="match status" value="1"/>
</dbReference>
<protein>
    <recommendedName>
        <fullName evidence="5">Pre-mRNA-processing factor 17</fullName>
    </recommendedName>
</protein>
<evidence type="ECO:0008006" key="5">
    <source>
        <dbReference type="Google" id="ProtNLM"/>
    </source>
</evidence>
<dbReference type="InterPro" id="IPR015943">
    <property type="entry name" value="WD40/YVTN_repeat-like_dom_sf"/>
</dbReference>
<dbReference type="Proteomes" id="UP001208570">
    <property type="component" value="Unassembled WGS sequence"/>
</dbReference>
<evidence type="ECO:0000313" key="4">
    <source>
        <dbReference type="Proteomes" id="UP001208570"/>
    </source>
</evidence>
<dbReference type="PROSITE" id="PS50082">
    <property type="entry name" value="WD_REPEATS_2"/>
    <property type="match status" value="2"/>
</dbReference>
<gene>
    <name evidence="3" type="ORF">LSH36_261g03000</name>
</gene>
<evidence type="ECO:0000313" key="3">
    <source>
        <dbReference type="EMBL" id="KAK2154669.1"/>
    </source>
</evidence>
<comment type="caution">
    <text evidence="3">The sequence shown here is derived from an EMBL/GenBank/DDBJ whole genome shotgun (WGS) entry which is preliminary data.</text>
</comment>
<dbReference type="SMART" id="SM00320">
    <property type="entry name" value="WD40"/>
    <property type="match status" value="4"/>
</dbReference>
<dbReference type="GO" id="GO:0003729">
    <property type="term" value="F:mRNA binding"/>
    <property type="evidence" value="ECO:0007669"/>
    <property type="project" value="TreeGrafter"/>
</dbReference>
<reference evidence="3" key="1">
    <citation type="journal article" date="2023" name="Mol. Biol. Evol.">
        <title>Third-Generation Sequencing Reveals the Adaptive Role of the Epigenome in Three Deep-Sea Polychaetes.</title>
        <authorList>
            <person name="Perez M."/>
            <person name="Aroh O."/>
            <person name="Sun Y."/>
            <person name="Lan Y."/>
            <person name="Juniper S.K."/>
            <person name="Young C.R."/>
            <person name="Angers B."/>
            <person name="Qian P.Y."/>
        </authorList>
    </citation>
    <scope>NUCLEOTIDE SEQUENCE</scope>
    <source>
        <strain evidence="3">P08H-3</strain>
    </source>
</reference>
<proteinExistence type="predicted"/>